<dbReference type="GO" id="GO:0016279">
    <property type="term" value="F:protein-lysine N-methyltransferase activity"/>
    <property type="evidence" value="ECO:0007669"/>
    <property type="project" value="TreeGrafter"/>
</dbReference>
<dbReference type="PANTHER" id="PTHR13271">
    <property type="entry name" value="UNCHARACTERIZED PUTATIVE METHYLTRANSFERASE"/>
    <property type="match status" value="1"/>
</dbReference>
<dbReference type="PANTHER" id="PTHR13271:SF153">
    <property type="entry name" value="SET DOMAIN-CONTAINING PROTEIN"/>
    <property type="match status" value="1"/>
</dbReference>
<feature type="domain" description="Rubisco LSMT substrate-binding" evidence="6">
    <location>
        <begin position="709"/>
        <end position="808"/>
    </location>
</feature>
<dbReference type="OrthoDB" id="341421at2759"/>
<comment type="caution">
    <text evidence="7">The sequence shown here is derived from an EMBL/GenBank/DDBJ whole genome shotgun (WGS) entry which is preliminary data.</text>
</comment>
<protein>
    <submittedName>
        <fullName evidence="7">Rubisco LSMT, substrate-binding domain</fullName>
    </submittedName>
</protein>
<evidence type="ECO:0000256" key="5">
    <source>
        <dbReference type="SAM" id="MobiDB-lite"/>
    </source>
</evidence>
<dbReference type="OMA" id="WLEENDQ"/>
<dbReference type="GO" id="GO:0032259">
    <property type="term" value="P:methylation"/>
    <property type="evidence" value="ECO:0007669"/>
    <property type="project" value="UniProtKB-KW"/>
</dbReference>
<evidence type="ECO:0000256" key="4">
    <source>
        <dbReference type="SAM" id="Coils"/>
    </source>
</evidence>
<evidence type="ECO:0000256" key="2">
    <source>
        <dbReference type="ARBA" id="ARBA00022679"/>
    </source>
</evidence>
<sequence length="877" mass="104716">MLEYLQSQPRYNGKVKKLKEYLENLFLTNQEKMQIINYLETDEMNLSLFVKDEEINLGATKFLKESEDRVRFCKWVQENGLLLKNVDYPVGFGLLGVPGIAASDEIPENTILAAVPNKMIINVKKALESELIEVYKSSPKNFNMKINEDAEFNILTLFLIREYIKGTDSFWYPYISSIGKSYTLYDWTKYDTEKTEDPEMIEESRYYADEIDQVYWQLGQVMKKFPQYFPPDQINRRIFVEFYQAIMTRCFGYSVPSTCLIPFADLLNHNNNSATHYTVQTKYEQNPEQKPANYVIKQEKIDMDIFQIKEIQKADKTKFKQHGLRIKHVYEQKAFLEDTLYQNLESLEEFENLGLEDKEIKDLTYVVNYNYYKQMGDCEKNQVDVKKINEIQFITSSNTEDNDTSEDDENQNFFKYQIKQASDIEQDKIKFKNMLKNKQENDKQLENKEIKVVQNLIKPAELDKCEQPQIKKDQNALKSKQQAEQEYRTKLEEKIKRIKAQEAEEREEKRLRKERLKAQKKELKEEYKQNGEIDLNQQIQDKLNPINKNINMKQNDKNNDIIQNDNNSSDSENSYSEKSNNENEDEDSEQEDDTDDNQSSLSEESIFDWYETNDQDTYFIITSQDKIKKGEQIFNCYGRRTNKFLLMWYGFCFQNNKYDSFTFRMNMSVKYDKLDDNFIERVLFRGSTNNEEMQMGTYNLNGENISIKDLTKEFRLKKDNINIDVIIYLRALLVKIYEGQEKKDIFVTLPVSLDFEIFVLKFYKKIINYFQSQYSTSIEKDEELLKDHLLSYKKRFAIVLRVEQKKILQQQSVMIEDLLNFINMFKRQQNLHKSVIQFCEQEEYAERFNQFKKVHRIKSYLIQIQESQDKYTILDFE</sequence>
<reference evidence="7 8" key="1">
    <citation type="journal article" date="2015" name="Sci. Rep.">
        <title>Genome of the facultative scuticociliatosis pathogen Pseudocohnilembus persalinus provides insight into its virulence through horizontal gene transfer.</title>
        <authorList>
            <person name="Xiong J."/>
            <person name="Wang G."/>
            <person name="Cheng J."/>
            <person name="Tian M."/>
            <person name="Pan X."/>
            <person name="Warren A."/>
            <person name="Jiang C."/>
            <person name="Yuan D."/>
            <person name="Miao W."/>
        </authorList>
    </citation>
    <scope>NUCLEOTIDE SEQUENCE [LARGE SCALE GENOMIC DNA]</scope>
    <source>
        <strain evidence="7">36N120E</strain>
    </source>
</reference>
<name>A0A0V0QDC0_PSEPJ</name>
<feature type="region of interest" description="Disordered" evidence="5">
    <location>
        <begin position="549"/>
        <end position="603"/>
    </location>
</feature>
<dbReference type="InterPro" id="IPR036464">
    <property type="entry name" value="Rubisco_LSMT_subst-bd_sf"/>
</dbReference>
<keyword evidence="2" id="KW-0808">Transferase</keyword>
<dbReference type="Gene3D" id="3.90.1410.10">
    <property type="entry name" value="set domain protein methyltransferase, domain 1"/>
    <property type="match status" value="2"/>
</dbReference>
<feature type="compositionally biased region" description="Low complexity" evidence="5">
    <location>
        <begin position="560"/>
        <end position="578"/>
    </location>
</feature>
<evidence type="ECO:0000259" key="6">
    <source>
        <dbReference type="Pfam" id="PF09273"/>
    </source>
</evidence>
<keyword evidence="3" id="KW-0949">S-adenosyl-L-methionine</keyword>
<feature type="coiled-coil region" evidence="4">
    <location>
        <begin position="477"/>
        <end position="533"/>
    </location>
</feature>
<accession>A0A0V0QDC0</accession>
<evidence type="ECO:0000256" key="3">
    <source>
        <dbReference type="ARBA" id="ARBA00022691"/>
    </source>
</evidence>
<evidence type="ECO:0000313" key="8">
    <source>
        <dbReference type="Proteomes" id="UP000054937"/>
    </source>
</evidence>
<dbReference type="Gene3D" id="3.90.1420.10">
    <property type="entry name" value="Rubisco LSMT, substrate-binding domain"/>
    <property type="match status" value="1"/>
</dbReference>
<dbReference type="Pfam" id="PF09273">
    <property type="entry name" value="Rubis-subs-bind"/>
    <property type="match status" value="1"/>
</dbReference>
<evidence type="ECO:0000313" key="7">
    <source>
        <dbReference type="EMBL" id="KRX00204.1"/>
    </source>
</evidence>
<dbReference type="InParanoid" id="A0A0V0QDC0"/>
<dbReference type="Proteomes" id="UP000054937">
    <property type="component" value="Unassembled WGS sequence"/>
</dbReference>
<dbReference type="InterPro" id="IPR050600">
    <property type="entry name" value="SETD3_SETD6_MTase"/>
</dbReference>
<organism evidence="7 8">
    <name type="scientific">Pseudocohnilembus persalinus</name>
    <name type="common">Ciliate</name>
    <dbReference type="NCBI Taxonomy" id="266149"/>
    <lineage>
        <taxon>Eukaryota</taxon>
        <taxon>Sar</taxon>
        <taxon>Alveolata</taxon>
        <taxon>Ciliophora</taxon>
        <taxon>Intramacronucleata</taxon>
        <taxon>Oligohymenophorea</taxon>
        <taxon>Scuticociliatia</taxon>
        <taxon>Philasterida</taxon>
        <taxon>Pseudocohnilembidae</taxon>
        <taxon>Pseudocohnilembus</taxon>
    </lineage>
</organism>
<proteinExistence type="predicted"/>
<gene>
    <name evidence="7" type="ORF">PPERSA_10703</name>
</gene>
<dbReference type="CDD" id="cd10527">
    <property type="entry name" value="SET_LSMT"/>
    <property type="match status" value="1"/>
</dbReference>
<evidence type="ECO:0000256" key="1">
    <source>
        <dbReference type="ARBA" id="ARBA00022603"/>
    </source>
</evidence>
<dbReference type="InterPro" id="IPR046341">
    <property type="entry name" value="SET_dom_sf"/>
</dbReference>
<keyword evidence="8" id="KW-1185">Reference proteome</keyword>
<keyword evidence="4" id="KW-0175">Coiled coil</keyword>
<dbReference type="AlphaFoldDB" id="A0A0V0QDC0"/>
<dbReference type="SUPFAM" id="SSF81822">
    <property type="entry name" value="RuBisCo LSMT C-terminal, substrate-binding domain"/>
    <property type="match status" value="1"/>
</dbReference>
<keyword evidence="1" id="KW-0489">Methyltransferase</keyword>
<feature type="coiled-coil region" evidence="4">
    <location>
        <begin position="421"/>
        <end position="448"/>
    </location>
</feature>
<feature type="compositionally biased region" description="Acidic residues" evidence="5">
    <location>
        <begin position="582"/>
        <end position="596"/>
    </location>
</feature>
<dbReference type="SUPFAM" id="SSF82199">
    <property type="entry name" value="SET domain"/>
    <property type="match status" value="2"/>
</dbReference>
<dbReference type="EMBL" id="LDAU01000194">
    <property type="protein sequence ID" value="KRX00204.1"/>
    <property type="molecule type" value="Genomic_DNA"/>
</dbReference>
<dbReference type="InterPro" id="IPR015353">
    <property type="entry name" value="Rubisco_LSMT_subst-bd"/>
</dbReference>